<protein>
    <submittedName>
        <fullName evidence="3">Uncharacterized protein LOC104217603</fullName>
    </submittedName>
</protein>
<gene>
    <name evidence="3" type="primary">LOC104217603</name>
</gene>
<keyword evidence="2" id="KW-1185">Reference proteome</keyword>
<evidence type="ECO:0000256" key="1">
    <source>
        <dbReference type="SAM" id="MobiDB-lite"/>
    </source>
</evidence>
<reference evidence="3" key="2">
    <citation type="submission" date="2025-08" db="UniProtKB">
        <authorList>
            <consortium name="RefSeq"/>
        </authorList>
    </citation>
    <scope>IDENTIFICATION</scope>
    <source>
        <tissue evidence="3">Leaf</tissue>
    </source>
</reference>
<dbReference type="GeneID" id="104217603"/>
<feature type="non-terminal residue" evidence="3">
    <location>
        <position position="1"/>
    </location>
</feature>
<dbReference type="KEGG" id="nsy:104217603"/>
<accession>A0A1U7VMK9</accession>
<evidence type="ECO:0000313" key="2">
    <source>
        <dbReference type="Proteomes" id="UP000189701"/>
    </source>
</evidence>
<feature type="region of interest" description="Disordered" evidence="1">
    <location>
        <begin position="188"/>
        <end position="213"/>
    </location>
</feature>
<dbReference type="AlphaFoldDB" id="A0A1U7VMK9"/>
<proteinExistence type="predicted"/>
<dbReference type="RefSeq" id="XP_009766196.1">
    <property type="nucleotide sequence ID" value="XM_009767894.1"/>
</dbReference>
<name>A0A1U7VMK9_NICSY</name>
<evidence type="ECO:0000313" key="3">
    <source>
        <dbReference type="RefSeq" id="XP_009766196.1"/>
    </source>
</evidence>
<sequence length="213" mass="23399">STSAGKCLLKEIRQFLFTNATVCVFQQSLLPVFFSPSVDFWIESPRCSSSVYLQFVFHLLQFRFCVTRYAEDQALAELAKVNSGECTASPVSSSSNKAGFVCSITVRFVSSGNNKAGLLPNQSKHVLFFFPLNASDPAIHSVPYLTVMNDHKMAETGRRPGRSQLYLDNYKKQDGTYVNEAAKEICPRDAASGSLSPMGARRTSDGSNPSDNN</sequence>
<dbReference type="Proteomes" id="UP000189701">
    <property type="component" value="Unplaced"/>
</dbReference>
<organism evidence="2 3">
    <name type="scientific">Nicotiana sylvestris</name>
    <name type="common">Wood tobacco</name>
    <name type="synonym">South American tobacco</name>
    <dbReference type="NCBI Taxonomy" id="4096"/>
    <lineage>
        <taxon>Eukaryota</taxon>
        <taxon>Viridiplantae</taxon>
        <taxon>Streptophyta</taxon>
        <taxon>Embryophyta</taxon>
        <taxon>Tracheophyta</taxon>
        <taxon>Spermatophyta</taxon>
        <taxon>Magnoliopsida</taxon>
        <taxon>eudicotyledons</taxon>
        <taxon>Gunneridae</taxon>
        <taxon>Pentapetalae</taxon>
        <taxon>asterids</taxon>
        <taxon>lamiids</taxon>
        <taxon>Solanales</taxon>
        <taxon>Solanaceae</taxon>
        <taxon>Nicotianoideae</taxon>
        <taxon>Nicotianeae</taxon>
        <taxon>Nicotiana</taxon>
    </lineage>
</organism>
<reference evidence="2" key="1">
    <citation type="journal article" date="2013" name="Genome Biol.">
        <title>Reference genomes and transcriptomes of Nicotiana sylvestris and Nicotiana tomentosiformis.</title>
        <authorList>
            <person name="Sierro N."/>
            <person name="Battey J.N."/>
            <person name="Ouadi S."/>
            <person name="Bovet L."/>
            <person name="Goepfert S."/>
            <person name="Bakaher N."/>
            <person name="Peitsch M.C."/>
            <person name="Ivanov N.V."/>
        </authorList>
    </citation>
    <scope>NUCLEOTIDE SEQUENCE [LARGE SCALE GENOMIC DNA]</scope>
</reference>